<reference evidence="1 2" key="1">
    <citation type="submission" date="2018-05" db="EMBL/GenBank/DDBJ databases">
        <title>Genomic Encyclopedia of Type Strains, Phase IV (KMG-IV): sequencing the most valuable type-strain genomes for metagenomic binning, comparative biology and taxonomic classification.</title>
        <authorList>
            <person name="Goeker M."/>
        </authorList>
    </citation>
    <scope>NUCLEOTIDE SEQUENCE [LARGE SCALE GENOMIC DNA]</scope>
    <source>
        <strain evidence="1 2">DSM 18773</strain>
    </source>
</reference>
<protein>
    <submittedName>
        <fullName evidence="1">Uncharacterized protein</fullName>
    </submittedName>
</protein>
<comment type="caution">
    <text evidence="1">The sequence shown here is derived from an EMBL/GenBank/DDBJ whole genome shotgun (WGS) entry which is preliminary data.</text>
</comment>
<accession>A0A316D2G1</accession>
<dbReference type="AlphaFoldDB" id="A0A316D2G1"/>
<sequence>MYVPEITEGEARGRLRRLYHTIKAQMRVPLVGEPLRVLAQYPNFLHLVWEASRSNLLSVHLERMTLELASFKLPTHTPPLPTYVLPRDRRGALALLPVFRY</sequence>
<dbReference type="EMBL" id="QGGL01000028">
    <property type="protein sequence ID" value="PWK05048.1"/>
    <property type="molecule type" value="Genomic_DNA"/>
</dbReference>
<proteinExistence type="predicted"/>
<dbReference type="RefSeq" id="WP_109691337.1">
    <property type="nucleotide sequence ID" value="NZ_QGGL01000028.1"/>
</dbReference>
<dbReference type="Proteomes" id="UP000245634">
    <property type="component" value="Unassembled WGS sequence"/>
</dbReference>
<organism evidence="1 2">
    <name type="scientific">Tumebacillus permanentifrigoris</name>
    <dbReference type="NCBI Taxonomy" id="378543"/>
    <lineage>
        <taxon>Bacteria</taxon>
        <taxon>Bacillati</taxon>
        <taxon>Bacillota</taxon>
        <taxon>Bacilli</taxon>
        <taxon>Bacillales</taxon>
        <taxon>Alicyclobacillaceae</taxon>
        <taxon>Tumebacillus</taxon>
    </lineage>
</organism>
<dbReference type="OrthoDB" id="270184at2"/>
<name>A0A316D2G1_9BACL</name>
<gene>
    <name evidence="1" type="ORF">C7459_12819</name>
</gene>
<keyword evidence="2" id="KW-1185">Reference proteome</keyword>
<evidence type="ECO:0000313" key="1">
    <source>
        <dbReference type="EMBL" id="PWK05048.1"/>
    </source>
</evidence>
<evidence type="ECO:0000313" key="2">
    <source>
        <dbReference type="Proteomes" id="UP000245634"/>
    </source>
</evidence>